<feature type="transmembrane region" description="Helical" evidence="1">
    <location>
        <begin position="126"/>
        <end position="147"/>
    </location>
</feature>
<evidence type="ECO:0000313" key="3">
    <source>
        <dbReference type="Proteomes" id="UP000837857"/>
    </source>
</evidence>
<keyword evidence="3" id="KW-1185">Reference proteome</keyword>
<evidence type="ECO:0000256" key="1">
    <source>
        <dbReference type="SAM" id="Phobius"/>
    </source>
</evidence>
<feature type="transmembrane region" description="Helical" evidence="1">
    <location>
        <begin position="94"/>
        <end position="114"/>
    </location>
</feature>
<keyword evidence="1" id="KW-1133">Transmembrane helix</keyword>
<sequence length="188" mass="20954">MYCEIPRLMRCCFCLPLRKGTLIFGYINILFSALMVGLYSYSVHKDVGLTIVFHGSTADLDDAVCIGIYCVEIVMNILLVYGAHVRNLLIMKAFYYYGITTTLMTFVLQIMGIVTSTHFGLAIEMMALFCTGLCIHVYLIIVVRSLLIKLEISDSHAYENQLQQIVSGELKVDGNGVYPSTVVPNNTA</sequence>
<dbReference type="PANTHER" id="PTHR36694:SF11">
    <property type="entry name" value="LP21121P-RELATED"/>
    <property type="match status" value="1"/>
</dbReference>
<keyword evidence="1" id="KW-0812">Transmembrane</keyword>
<proteinExistence type="predicted"/>
<gene>
    <name evidence="2" type="ORF">IPOD504_LOCUS3332</name>
</gene>
<organism evidence="2 3">
    <name type="scientific">Iphiclides podalirius</name>
    <name type="common">scarce swallowtail</name>
    <dbReference type="NCBI Taxonomy" id="110791"/>
    <lineage>
        <taxon>Eukaryota</taxon>
        <taxon>Metazoa</taxon>
        <taxon>Ecdysozoa</taxon>
        <taxon>Arthropoda</taxon>
        <taxon>Hexapoda</taxon>
        <taxon>Insecta</taxon>
        <taxon>Pterygota</taxon>
        <taxon>Neoptera</taxon>
        <taxon>Endopterygota</taxon>
        <taxon>Lepidoptera</taxon>
        <taxon>Glossata</taxon>
        <taxon>Ditrysia</taxon>
        <taxon>Papilionoidea</taxon>
        <taxon>Papilionidae</taxon>
        <taxon>Papilioninae</taxon>
        <taxon>Iphiclides</taxon>
    </lineage>
</organism>
<evidence type="ECO:0000313" key="2">
    <source>
        <dbReference type="EMBL" id="CAH2041669.1"/>
    </source>
</evidence>
<keyword evidence="1" id="KW-0472">Membrane</keyword>
<feature type="non-terminal residue" evidence="2">
    <location>
        <position position="1"/>
    </location>
</feature>
<dbReference type="PANTHER" id="PTHR36694">
    <property type="entry name" value="PASIFLORA 1, ISOFORM A-RELATED"/>
    <property type="match status" value="1"/>
</dbReference>
<accession>A0ABN8HY91</accession>
<reference evidence="2" key="1">
    <citation type="submission" date="2022-03" db="EMBL/GenBank/DDBJ databases">
        <authorList>
            <person name="Martin H S."/>
        </authorList>
    </citation>
    <scope>NUCLEOTIDE SEQUENCE</scope>
</reference>
<feature type="transmembrane region" description="Helical" evidence="1">
    <location>
        <begin position="63"/>
        <end position="82"/>
    </location>
</feature>
<dbReference type="Proteomes" id="UP000837857">
    <property type="component" value="Chromosome 13"/>
</dbReference>
<protein>
    <submittedName>
        <fullName evidence="2">Uncharacterized protein</fullName>
    </submittedName>
</protein>
<name>A0ABN8HY91_9NEOP</name>
<feature type="transmembrane region" description="Helical" evidence="1">
    <location>
        <begin position="21"/>
        <end position="43"/>
    </location>
</feature>
<dbReference type="EMBL" id="OW152825">
    <property type="protein sequence ID" value="CAH2041669.1"/>
    <property type="molecule type" value="Genomic_DNA"/>
</dbReference>